<feature type="region of interest" description="Disordered" evidence="1">
    <location>
        <begin position="111"/>
        <end position="138"/>
    </location>
</feature>
<comment type="caution">
    <text evidence="2">The sequence shown here is derived from an EMBL/GenBank/DDBJ whole genome shotgun (WGS) entry which is preliminary data.</text>
</comment>
<evidence type="ECO:0000313" key="3">
    <source>
        <dbReference type="Proteomes" id="UP000789396"/>
    </source>
</evidence>
<proteinExistence type="predicted"/>
<sequence>MPRSNKRKQQISALSRKQGRYTPQGMVQEVEMMDDEISLMEVMKDEVIRETPIMQKETAELKPDTSLSMKESPNSSHLFPAVDIIKRLQLSQPPSATLLANALSLVLRSSSSRSSIEITEPKSSQTATHNSLSINKKN</sequence>
<gene>
    <name evidence="2" type="ORF">RFULGI_LOCUS10342</name>
</gene>
<evidence type="ECO:0000313" key="2">
    <source>
        <dbReference type="EMBL" id="CAG8699375.1"/>
    </source>
</evidence>
<accession>A0A9N9HPK8</accession>
<protein>
    <submittedName>
        <fullName evidence="2">8968_t:CDS:1</fullName>
    </submittedName>
</protein>
<feature type="compositionally biased region" description="Polar residues" evidence="1">
    <location>
        <begin position="121"/>
        <end position="138"/>
    </location>
</feature>
<keyword evidence="3" id="KW-1185">Reference proteome</keyword>
<name>A0A9N9HPK8_9GLOM</name>
<organism evidence="2 3">
    <name type="scientific">Racocetra fulgida</name>
    <dbReference type="NCBI Taxonomy" id="60492"/>
    <lineage>
        <taxon>Eukaryota</taxon>
        <taxon>Fungi</taxon>
        <taxon>Fungi incertae sedis</taxon>
        <taxon>Mucoromycota</taxon>
        <taxon>Glomeromycotina</taxon>
        <taxon>Glomeromycetes</taxon>
        <taxon>Diversisporales</taxon>
        <taxon>Gigasporaceae</taxon>
        <taxon>Racocetra</taxon>
    </lineage>
</organism>
<dbReference type="EMBL" id="CAJVPZ010020256">
    <property type="protein sequence ID" value="CAG8699375.1"/>
    <property type="molecule type" value="Genomic_DNA"/>
</dbReference>
<dbReference type="Proteomes" id="UP000789396">
    <property type="component" value="Unassembled WGS sequence"/>
</dbReference>
<reference evidence="2" key="1">
    <citation type="submission" date="2021-06" db="EMBL/GenBank/DDBJ databases">
        <authorList>
            <person name="Kallberg Y."/>
            <person name="Tangrot J."/>
            <person name="Rosling A."/>
        </authorList>
    </citation>
    <scope>NUCLEOTIDE SEQUENCE</scope>
    <source>
        <strain evidence="2">IN212</strain>
    </source>
</reference>
<dbReference type="AlphaFoldDB" id="A0A9N9HPK8"/>
<dbReference type="OrthoDB" id="2467513at2759"/>
<evidence type="ECO:0000256" key="1">
    <source>
        <dbReference type="SAM" id="MobiDB-lite"/>
    </source>
</evidence>
<feature type="region of interest" description="Disordered" evidence="1">
    <location>
        <begin position="1"/>
        <end position="23"/>
    </location>
</feature>